<dbReference type="PANTHER" id="PTHR43564:SF2">
    <property type="entry name" value="BLR6059 PROTEIN"/>
    <property type="match status" value="1"/>
</dbReference>
<accession>A0A327RFZ9</accession>
<dbReference type="Proteomes" id="UP000249696">
    <property type="component" value="Unassembled WGS sequence"/>
</dbReference>
<dbReference type="EMBL" id="QLLN01000001">
    <property type="protein sequence ID" value="RAJ15906.1"/>
    <property type="molecule type" value="Genomic_DNA"/>
</dbReference>
<gene>
    <name evidence="1" type="ORF">LV92_00610</name>
</gene>
<dbReference type="SUPFAM" id="SSF102198">
    <property type="entry name" value="Putative cyclase"/>
    <property type="match status" value="1"/>
</dbReference>
<dbReference type="Gene3D" id="3.50.30.50">
    <property type="entry name" value="Putative cyclase"/>
    <property type="match status" value="1"/>
</dbReference>
<dbReference type="InterPro" id="IPR037175">
    <property type="entry name" value="KFase_sf"/>
</dbReference>
<dbReference type="RefSeq" id="WP_111622149.1">
    <property type="nucleotide sequence ID" value="NZ_QLLN01000001.1"/>
</dbReference>
<evidence type="ECO:0000313" key="2">
    <source>
        <dbReference type="Proteomes" id="UP000249696"/>
    </source>
</evidence>
<dbReference type="PANTHER" id="PTHR43564">
    <property type="entry name" value="KYNURENINE FORMAMIDASE-LIKE PROTEIN"/>
    <property type="match status" value="1"/>
</dbReference>
<dbReference type="InterPro" id="IPR007325">
    <property type="entry name" value="KFase/CYL"/>
</dbReference>
<dbReference type="AlphaFoldDB" id="A0A327RFZ9"/>
<reference evidence="1 2" key="1">
    <citation type="submission" date="2018-06" db="EMBL/GenBank/DDBJ databases">
        <title>Genomic Encyclopedia of Archaeal and Bacterial Type Strains, Phase II (KMG-II): from individual species to whole genera.</title>
        <authorList>
            <person name="Goeker M."/>
        </authorList>
    </citation>
    <scope>NUCLEOTIDE SEQUENCE [LARGE SCALE GENOMIC DNA]</scope>
    <source>
        <strain evidence="1 2">DSM 23522</strain>
    </source>
</reference>
<keyword evidence="2" id="KW-1185">Reference proteome</keyword>
<sequence length="253" mass="28259">MKIIDLSVTISEKITEPFPTTIIYEDHKEGAKKMGGMLFGGVDSSVFPDGNGPAGEFLTVNTHSGTHVDAPYHYFPTCAGKPSRTIDEMPLDWFFRDGVVLNFTDKPDGYMFEPEDLIEKLQDINYTLKPYDIVLIRCDADKRLHDPDYVKIHVGASAKATHWLIDQGVKVMGTDGWGWDIPLHLQAADFKANPRAGVIWQAHYVGIEKEYCQIEKLANLDKLPPFGFKVACFPAKIERGSAGWTRAVAILKS</sequence>
<name>A0A327RFZ9_9FLAO</name>
<protein>
    <submittedName>
        <fullName evidence="1">Kynurenine formamidase</fullName>
    </submittedName>
</protein>
<proteinExistence type="predicted"/>
<dbReference type="OrthoDB" id="9796085at2"/>
<dbReference type="GO" id="GO:0019441">
    <property type="term" value="P:L-tryptophan catabolic process to kynurenine"/>
    <property type="evidence" value="ECO:0007669"/>
    <property type="project" value="InterPro"/>
</dbReference>
<dbReference type="Pfam" id="PF04199">
    <property type="entry name" value="Cyclase"/>
    <property type="match status" value="1"/>
</dbReference>
<comment type="caution">
    <text evidence="1">The sequence shown here is derived from an EMBL/GenBank/DDBJ whole genome shotgun (WGS) entry which is preliminary data.</text>
</comment>
<organism evidence="1 2">
    <name type="scientific">Arenibacter echinorum</name>
    <dbReference type="NCBI Taxonomy" id="440515"/>
    <lineage>
        <taxon>Bacteria</taxon>
        <taxon>Pseudomonadati</taxon>
        <taxon>Bacteroidota</taxon>
        <taxon>Flavobacteriia</taxon>
        <taxon>Flavobacteriales</taxon>
        <taxon>Flavobacteriaceae</taxon>
        <taxon>Arenibacter</taxon>
    </lineage>
</organism>
<evidence type="ECO:0000313" key="1">
    <source>
        <dbReference type="EMBL" id="RAJ15906.1"/>
    </source>
</evidence>
<dbReference type="GO" id="GO:0004061">
    <property type="term" value="F:arylformamidase activity"/>
    <property type="evidence" value="ECO:0007669"/>
    <property type="project" value="InterPro"/>
</dbReference>